<dbReference type="PANTHER" id="PTHR24185:SF1">
    <property type="entry name" value="CALCIUM-INDEPENDENT PHOSPHOLIPASE A2-GAMMA"/>
    <property type="match status" value="1"/>
</dbReference>
<dbReference type="Proteomes" id="UP000006039">
    <property type="component" value="Unassembled WGS sequence"/>
</dbReference>
<dbReference type="EMBL" id="GL385395">
    <property type="protein sequence ID" value="EJT82032.1"/>
    <property type="molecule type" value="Genomic_DNA"/>
</dbReference>
<evidence type="ECO:0000313" key="4">
    <source>
        <dbReference type="EnsemblFungi" id="EJT82032"/>
    </source>
</evidence>
<reference evidence="5" key="1">
    <citation type="submission" date="2010-07" db="EMBL/GenBank/DDBJ databases">
        <title>The genome sequence of Gaeumannomyces graminis var. tritici strain R3-111a-1.</title>
        <authorList>
            <consortium name="The Broad Institute Genome Sequencing Platform"/>
            <person name="Ma L.-J."/>
            <person name="Dead R."/>
            <person name="Young S."/>
            <person name="Zeng Q."/>
            <person name="Koehrsen M."/>
            <person name="Alvarado L."/>
            <person name="Berlin A."/>
            <person name="Chapman S.B."/>
            <person name="Chen Z."/>
            <person name="Freedman E."/>
            <person name="Gellesch M."/>
            <person name="Goldberg J."/>
            <person name="Griggs A."/>
            <person name="Gujja S."/>
            <person name="Heilman E.R."/>
            <person name="Heiman D."/>
            <person name="Hepburn T."/>
            <person name="Howarth C."/>
            <person name="Jen D."/>
            <person name="Larson L."/>
            <person name="Mehta T."/>
            <person name="Neiman D."/>
            <person name="Pearson M."/>
            <person name="Roberts A."/>
            <person name="Saif S."/>
            <person name="Shea T."/>
            <person name="Shenoy N."/>
            <person name="Sisk P."/>
            <person name="Stolte C."/>
            <person name="Sykes S."/>
            <person name="Walk T."/>
            <person name="White J."/>
            <person name="Yandava C."/>
            <person name="Haas B."/>
            <person name="Nusbaum C."/>
            <person name="Birren B."/>
        </authorList>
    </citation>
    <scope>NUCLEOTIDE SEQUENCE [LARGE SCALE GENOMIC DNA]</scope>
    <source>
        <strain evidence="5">R3-111a-1</strain>
    </source>
</reference>
<accession>J3NL65</accession>
<reference evidence="4" key="4">
    <citation type="journal article" date="2015" name="G3 (Bethesda)">
        <title>Genome sequences of three phytopathogenic species of the Magnaporthaceae family of fungi.</title>
        <authorList>
            <person name="Okagaki L.H."/>
            <person name="Nunes C.C."/>
            <person name="Sailsbery J."/>
            <person name="Clay B."/>
            <person name="Brown D."/>
            <person name="John T."/>
            <person name="Oh Y."/>
            <person name="Young N."/>
            <person name="Fitzgerald M."/>
            <person name="Haas B.J."/>
            <person name="Zeng Q."/>
            <person name="Young S."/>
            <person name="Adiconis X."/>
            <person name="Fan L."/>
            <person name="Levin J.Z."/>
            <person name="Mitchell T.K."/>
            <person name="Okubara P.A."/>
            <person name="Farman M.L."/>
            <person name="Kohn L.M."/>
            <person name="Birren B."/>
            <person name="Ma L.-J."/>
            <person name="Dean R.A."/>
        </authorList>
    </citation>
    <scope>NUCLEOTIDE SEQUENCE</scope>
    <source>
        <strain evidence="4">R3-111a-1</strain>
    </source>
</reference>
<dbReference type="OrthoDB" id="626167at2759"/>
<evidence type="ECO:0000256" key="2">
    <source>
        <dbReference type="ARBA" id="ARBA00022963"/>
    </source>
</evidence>
<dbReference type="GO" id="GO:0047499">
    <property type="term" value="F:calcium-independent phospholipase A2 activity"/>
    <property type="evidence" value="ECO:0007669"/>
    <property type="project" value="TreeGrafter"/>
</dbReference>
<keyword evidence="1" id="KW-0378">Hydrolase</keyword>
<gene>
    <name evidence="4" type="primary">20342464</name>
    <name evidence="3" type="ORF">GGTG_02006</name>
</gene>
<dbReference type="PANTHER" id="PTHR24185">
    <property type="entry name" value="CALCIUM-INDEPENDENT PHOSPHOLIPASE A2-GAMMA"/>
    <property type="match status" value="1"/>
</dbReference>
<dbReference type="VEuPathDB" id="FungiDB:GGTG_02006"/>
<organism evidence="3">
    <name type="scientific">Gaeumannomyces tritici (strain R3-111a-1)</name>
    <name type="common">Wheat and barley take-all root rot fungus</name>
    <name type="synonym">Gaeumannomyces graminis var. tritici</name>
    <dbReference type="NCBI Taxonomy" id="644352"/>
    <lineage>
        <taxon>Eukaryota</taxon>
        <taxon>Fungi</taxon>
        <taxon>Dikarya</taxon>
        <taxon>Ascomycota</taxon>
        <taxon>Pezizomycotina</taxon>
        <taxon>Sordariomycetes</taxon>
        <taxon>Sordariomycetidae</taxon>
        <taxon>Magnaporthales</taxon>
        <taxon>Magnaporthaceae</taxon>
        <taxon>Gaeumannomyces</taxon>
    </lineage>
</organism>
<evidence type="ECO:0000313" key="5">
    <source>
        <dbReference type="Proteomes" id="UP000006039"/>
    </source>
</evidence>
<protein>
    <submittedName>
        <fullName evidence="3 4">Uncharacterized protein</fullName>
    </submittedName>
</protein>
<reference evidence="4" key="5">
    <citation type="submission" date="2018-04" db="UniProtKB">
        <authorList>
            <consortium name="EnsemblFungi"/>
        </authorList>
    </citation>
    <scope>IDENTIFICATION</scope>
    <source>
        <strain evidence="4">R3-111a-1</strain>
    </source>
</reference>
<keyword evidence="2" id="KW-0443">Lipid metabolism</keyword>
<dbReference type="GeneID" id="20342464"/>
<dbReference type="Gene3D" id="3.40.1090.10">
    <property type="entry name" value="Cytosolic phospholipase A2 catalytic domain"/>
    <property type="match status" value="1"/>
</dbReference>
<dbReference type="GO" id="GO:0019369">
    <property type="term" value="P:arachidonate metabolic process"/>
    <property type="evidence" value="ECO:0007669"/>
    <property type="project" value="TreeGrafter"/>
</dbReference>
<evidence type="ECO:0000256" key="1">
    <source>
        <dbReference type="ARBA" id="ARBA00022801"/>
    </source>
</evidence>
<keyword evidence="2" id="KW-0442">Lipid degradation</keyword>
<dbReference type="HOGENOM" id="CLU_842097_0_0_1"/>
<name>J3NL65_GAET3</name>
<reference evidence="3" key="3">
    <citation type="submission" date="2010-09" db="EMBL/GenBank/DDBJ databases">
        <title>Annotation of Gaeumannomyces graminis var. tritici R3-111a-1.</title>
        <authorList>
            <consortium name="The Broad Institute Genome Sequencing Platform"/>
            <person name="Ma L.-J."/>
            <person name="Dead R."/>
            <person name="Young S.K."/>
            <person name="Zeng Q."/>
            <person name="Gargeya S."/>
            <person name="Fitzgerald M."/>
            <person name="Haas B."/>
            <person name="Abouelleil A."/>
            <person name="Alvarado L."/>
            <person name="Arachchi H.M."/>
            <person name="Berlin A."/>
            <person name="Brown A."/>
            <person name="Chapman S.B."/>
            <person name="Chen Z."/>
            <person name="Dunbar C."/>
            <person name="Freedman E."/>
            <person name="Gearin G."/>
            <person name="Gellesch M."/>
            <person name="Goldberg J."/>
            <person name="Griggs A."/>
            <person name="Gujja S."/>
            <person name="Heiman D."/>
            <person name="Howarth C."/>
            <person name="Larson L."/>
            <person name="Lui A."/>
            <person name="MacDonald P.J.P."/>
            <person name="Mehta T."/>
            <person name="Montmayeur A."/>
            <person name="Murphy C."/>
            <person name="Neiman D."/>
            <person name="Pearson M."/>
            <person name="Priest M."/>
            <person name="Roberts A."/>
            <person name="Saif S."/>
            <person name="Shea T."/>
            <person name="Shenoy N."/>
            <person name="Sisk P."/>
            <person name="Stolte C."/>
            <person name="Sykes S."/>
            <person name="Yandava C."/>
            <person name="Wortman J."/>
            <person name="Nusbaum C."/>
            <person name="Birren B."/>
        </authorList>
    </citation>
    <scope>NUCLEOTIDE SEQUENCE</scope>
    <source>
        <strain evidence="3">R3-111a-1</strain>
    </source>
</reference>
<dbReference type="GO" id="GO:0016042">
    <property type="term" value="P:lipid catabolic process"/>
    <property type="evidence" value="ECO:0007669"/>
    <property type="project" value="UniProtKB-KW"/>
</dbReference>
<dbReference type="RefSeq" id="XP_009218041.1">
    <property type="nucleotide sequence ID" value="XM_009219777.1"/>
</dbReference>
<proteinExistence type="predicted"/>
<dbReference type="EnsemblFungi" id="EJT82032">
    <property type="protein sequence ID" value="EJT82032"/>
    <property type="gene ID" value="GGTG_02006"/>
</dbReference>
<sequence length="330" mass="36928">MLARLRMPVDDCIEEYKTLGDRMFGNPRRSYQGGWQGLVSKKNKSATIPLEEAIQDVIRRCGKISGDQEGAMTFKSPTGLCRAIVLAGREVASGGEGQAVMETLFLLRSYNNFAPPPSEARLNAISPLTGASIAAPRNLGQGTSFAAWEVGRAATAARFVFEPLEIELRDATIATNPAEEVKKELRNILRESDKKIRTWVSIGTTRPSETHIQSSDPEFVHRSLEEWASDARYFRFNGPNGPRDQNVVEMSEWWPPGSGTQTMEKMDTAFANYMLQPGNHTKLRECAQLLVECRRRRTTESRSHWDWDEMRHGTAEIRSSSICARIMGCG</sequence>
<dbReference type="AlphaFoldDB" id="J3NL65"/>
<keyword evidence="5" id="KW-1185">Reference proteome</keyword>
<evidence type="ECO:0000313" key="3">
    <source>
        <dbReference type="EMBL" id="EJT82032.1"/>
    </source>
</evidence>
<dbReference type="GO" id="GO:0016020">
    <property type="term" value="C:membrane"/>
    <property type="evidence" value="ECO:0007669"/>
    <property type="project" value="TreeGrafter"/>
</dbReference>
<reference evidence="3" key="2">
    <citation type="submission" date="2010-07" db="EMBL/GenBank/DDBJ databases">
        <authorList>
            <consortium name="The Broad Institute Genome Sequencing Platform"/>
            <consortium name="Broad Institute Genome Sequencing Center for Infectious Disease"/>
            <person name="Ma L.-J."/>
            <person name="Dead R."/>
            <person name="Young S."/>
            <person name="Zeng Q."/>
            <person name="Koehrsen M."/>
            <person name="Alvarado L."/>
            <person name="Berlin A."/>
            <person name="Chapman S.B."/>
            <person name="Chen Z."/>
            <person name="Freedman E."/>
            <person name="Gellesch M."/>
            <person name="Goldberg J."/>
            <person name="Griggs A."/>
            <person name="Gujja S."/>
            <person name="Heilman E.R."/>
            <person name="Heiman D."/>
            <person name="Hepburn T."/>
            <person name="Howarth C."/>
            <person name="Jen D."/>
            <person name="Larson L."/>
            <person name="Mehta T."/>
            <person name="Neiman D."/>
            <person name="Pearson M."/>
            <person name="Roberts A."/>
            <person name="Saif S."/>
            <person name="Shea T."/>
            <person name="Shenoy N."/>
            <person name="Sisk P."/>
            <person name="Stolte C."/>
            <person name="Sykes S."/>
            <person name="Walk T."/>
            <person name="White J."/>
            <person name="Yandava C."/>
            <person name="Haas B."/>
            <person name="Nusbaum C."/>
            <person name="Birren B."/>
        </authorList>
    </citation>
    <scope>NUCLEOTIDE SEQUENCE</scope>
    <source>
        <strain evidence="3">R3-111a-1</strain>
    </source>
</reference>
<dbReference type="STRING" id="644352.J3NL65"/>